<evidence type="ECO:0000313" key="3">
    <source>
        <dbReference type="EMBL" id="EFX82749.1"/>
    </source>
</evidence>
<dbReference type="HOGENOM" id="CLU_2887992_0_0_1"/>
<name>E9GD59_DAPPU</name>
<sequence length="63" mass="6757">MNNNRKTANPSKKNRTKNNNPATEMASRIAIGVIAILIYITLCAVTGATVYAIHGWKGPGSGW</sequence>
<feature type="transmembrane region" description="Helical" evidence="2">
    <location>
        <begin position="29"/>
        <end position="53"/>
    </location>
</feature>
<evidence type="ECO:0000256" key="1">
    <source>
        <dbReference type="SAM" id="MobiDB-lite"/>
    </source>
</evidence>
<keyword evidence="4" id="KW-1185">Reference proteome</keyword>
<dbReference type="Proteomes" id="UP000000305">
    <property type="component" value="Unassembled WGS sequence"/>
</dbReference>
<gene>
    <name evidence="3" type="ORF">DAPPUDRAFT_240995</name>
</gene>
<accession>E9GD59</accession>
<reference evidence="3 4" key="1">
    <citation type="journal article" date="2011" name="Science">
        <title>The ecoresponsive genome of Daphnia pulex.</title>
        <authorList>
            <person name="Colbourne J.K."/>
            <person name="Pfrender M.E."/>
            <person name="Gilbert D."/>
            <person name="Thomas W.K."/>
            <person name="Tucker A."/>
            <person name="Oakley T.H."/>
            <person name="Tokishita S."/>
            <person name="Aerts A."/>
            <person name="Arnold G.J."/>
            <person name="Basu M.K."/>
            <person name="Bauer D.J."/>
            <person name="Caceres C.E."/>
            <person name="Carmel L."/>
            <person name="Casola C."/>
            <person name="Choi J.H."/>
            <person name="Detter J.C."/>
            <person name="Dong Q."/>
            <person name="Dusheyko S."/>
            <person name="Eads B.D."/>
            <person name="Frohlich T."/>
            <person name="Geiler-Samerotte K.A."/>
            <person name="Gerlach D."/>
            <person name="Hatcher P."/>
            <person name="Jogdeo S."/>
            <person name="Krijgsveld J."/>
            <person name="Kriventseva E.V."/>
            <person name="Kultz D."/>
            <person name="Laforsch C."/>
            <person name="Lindquist E."/>
            <person name="Lopez J."/>
            <person name="Manak J.R."/>
            <person name="Muller J."/>
            <person name="Pangilinan J."/>
            <person name="Patwardhan R.P."/>
            <person name="Pitluck S."/>
            <person name="Pritham E.J."/>
            <person name="Rechtsteiner A."/>
            <person name="Rho M."/>
            <person name="Rogozin I.B."/>
            <person name="Sakarya O."/>
            <person name="Salamov A."/>
            <person name="Schaack S."/>
            <person name="Shapiro H."/>
            <person name="Shiga Y."/>
            <person name="Skalitzky C."/>
            <person name="Smith Z."/>
            <person name="Souvorov A."/>
            <person name="Sung W."/>
            <person name="Tang Z."/>
            <person name="Tsuchiya D."/>
            <person name="Tu H."/>
            <person name="Vos H."/>
            <person name="Wang M."/>
            <person name="Wolf Y.I."/>
            <person name="Yamagata H."/>
            <person name="Yamada T."/>
            <person name="Ye Y."/>
            <person name="Shaw J.R."/>
            <person name="Andrews J."/>
            <person name="Crease T.J."/>
            <person name="Tang H."/>
            <person name="Lucas S.M."/>
            <person name="Robertson H.M."/>
            <person name="Bork P."/>
            <person name="Koonin E.V."/>
            <person name="Zdobnov E.M."/>
            <person name="Grigoriev I.V."/>
            <person name="Lynch M."/>
            <person name="Boore J.L."/>
        </authorList>
    </citation>
    <scope>NUCLEOTIDE SEQUENCE [LARGE SCALE GENOMIC DNA]</scope>
</reference>
<dbReference type="AlphaFoldDB" id="E9GD59"/>
<keyword evidence="2" id="KW-1133">Transmembrane helix</keyword>
<keyword evidence="2" id="KW-0472">Membrane</keyword>
<evidence type="ECO:0000256" key="2">
    <source>
        <dbReference type="SAM" id="Phobius"/>
    </source>
</evidence>
<feature type="region of interest" description="Disordered" evidence="1">
    <location>
        <begin position="1"/>
        <end position="22"/>
    </location>
</feature>
<evidence type="ECO:0000313" key="4">
    <source>
        <dbReference type="Proteomes" id="UP000000305"/>
    </source>
</evidence>
<organism evidence="3 4">
    <name type="scientific">Daphnia pulex</name>
    <name type="common">Water flea</name>
    <dbReference type="NCBI Taxonomy" id="6669"/>
    <lineage>
        <taxon>Eukaryota</taxon>
        <taxon>Metazoa</taxon>
        <taxon>Ecdysozoa</taxon>
        <taxon>Arthropoda</taxon>
        <taxon>Crustacea</taxon>
        <taxon>Branchiopoda</taxon>
        <taxon>Diplostraca</taxon>
        <taxon>Cladocera</taxon>
        <taxon>Anomopoda</taxon>
        <taxon>Daphniidae</taxon>
        <taxon>Daphnia</taxon>
    </lineage>
</organism>
<dbReference type="KEGG" id="dpx:DAPPUDRAFT_240995"/>
<dbReference type="EMBL" id="GL732539">
    <property type="protein sequence ID" value="EFX82749.1"/>
    <property type="molecule type" value="Genomic_DNA"/>
</dbReference>
<proteinExistence type="predicted"/>
<keyword evidence="2" id="KW-0812">Transmembrane</keyword>
<dbReference type="InParanoid" id="E9GD59"/>
<protein>
    <submittedName>
        <fullName evidence="3">Uncharacterized protein</fullName>
    </submittedName>
</protein>